<feature type="domain" description="ABC transporter substrate-binding protein PnrA-like" evidence="3">
    <location>
        <begin position="76"/>
        <end position="361"/>
    </location>
</feature>
<dbReference type="EMBL" id="CP012673">
    <property type="protein sequence ID" value="AUX44034.1"/>
    <property type="molecule type" value="Genomic_DNA"/>
</dbReference>
<protein>
    <submittedName>
        <fullName evidence="4">ABC transporter substrate-binding protein</fullName>
    </submittedName>
</protein>
<organism evidence="4 5">
    <name type="scientific">Sorangium cellulosum</name>
    <name type="common">Polyangium cellulosum</name>
    <dbReference type="NCBI Taxonomy" id="56"/>
    <lineage>
        <taxon>Bacteria</taxon>
        <taxon>Pseudomonadati</taxon>
        <taxon>Myxococcota</taxon>
        <taxon>Polyangia</taxon>
        <taxon>Polyangiales</taxon>
        <taxon>Polyangiaceae</taxon>
        <taxon>Sorangium</taxon>
    </lineage>
</organism>
<dbReference type="GO" id="GO:0005886">
    <property type="term" value="C:plasma membrane"/>
    <property type="evidence" value="ECO:0007669"/>
    <property type="project" value="InterPro"/>
</dbReference>
<evidence type="ECO:0000259" key="3">
    <source>
        <dbReference type="Pfam" id="PF02608"/>
    </source>
</evidence>
<evidence type="ECO:0000256" key="1">
    <source>
        <dbReference type="ARBA" id="ARBA00022729"/>
    </source>
</evidence>
<keyword evidence="1" id="KW-0732">Signal</keyword>
<dbReference type="Gene3D" id="3.40.50.2300">
    <property type="match status" value="2"/>
</dbReference>
<dbReference type="Proteomes" id="UP000238348">
    <property type="component" value="Chromosome"/>
</dbReference>
<dbReference type="InterPro" id="IPR052910">
    <property type="entry name" value="ABC-Purine-Binding"/>
</dbReference>
<evidence type="ECO:0000313" key="5">
    <source>
        <dbReference type="Proteomes" id="UP000238348"/>
    </source>
</evidence>
<name>A0A2L0EXJ1_SORCE</name>
<dbReference type="CDD" id="cd19963">
    <property type="entry name" value="PBP1_BMP-like"/>
    <property type="match status" value="1"/>
</dbReference>
<evidence type="ECO:0000256" key="2">
    <source>
        <dbReference type="SAM" id="MobiDB-lite"/>
    </source>
</evidence>
<accession>A0A2L0EXJ1</accession>
<dbReference type="InterPro" id="IPR003760">
    <property type="entry name" value="PnrA-like"/>
</dbReference>
<evidence type="ECO:0000313" key="4">
    <source>
        <dbReference type="EMBL" id="AUX44034.1"/>
    </source>
</evidence>
<dbReference type="PANTHER" id="PTHR43208">
    <property type="entry name" value="ABC TRANSPORTER SUBSTRATE-BINDING PROTEIN"/>
    <property type="match status" value="1"/>
</dbReference>
<reference evidence="4 5" key="1">
    <citation type="submission" date="2015-09" db="EMBL/GenBank/DDBJ databases">
        <title>Sorangium comparison.</title>
        <authorList>
            <person name="Zaburannyi N."/>
            <person name="Bunk B."/>
            <person name="Overmann J."/>
            <person name="Mueller R."/>
        </authorList>
    </citation>
    <scope>NUCLEOTIDE SEQUENCE [LARGE SCALE GENOMIC DNA]</scope>
    <source>
        <strain evidence="4 5">So ce26</strain>
    </source>
</reference>
<dbReference type="Pfam" id="PF02608">
    <property type="entry name" value="Bmp"/>
    <property type="match status" value="1"/>
</dbReference>
<feature type="region of interest" description="Disordered" evidence="2">
    <location>
        <begin position="1"/>
        <end position="20"/>
    </location>
</feature>
<gene>
    <name evidence="4" type="ORF">SOCE26_054940</name>
</gene>
<proteinExistence type="predicted"/>
<sequence>MPIAQIAANSRQGKDPEKQTGVHIHAVKNTLRSPPLSRADAPRGPRFLASLRPLFVSLALLPASCGKEAASEQPLTVGFIYVGPRDDYGYNQAHAEGAAAVAKLAGVKTREEENVPETVAVQKTIESMINLDGAAVIFPTSFGYFDPYILRQAERFPDKTFLHCGGLYDGSKHPANVGSYFGYIDEAEYVSGIVAGMTTKSGKLGFIAAKPIPQVLRNVNAFTLGARSVNPSATTAVIFTGDWSMPIKEAEAANSLIDQGVDVLTAHVDSPKVIIELAERRGAFSTGYHTNQATLAPKGYLTGAEWNWAKVYTDYMSWIREGKQYPHLLRGGFKEGFIKLSPYGPAVSEEAKKKAEEAKAKLTEGTLTIFKGPIKDNEGKVILAESVEQKQTDLALENMNYLVEGSIGSVQQ</sequence>
<dbReference type="AlphaFoldDB" id="A0A2L0EXJ1"/>
<dbReference type="PANTHER" id="PTHR43208:SF1">
    <property type="entry name" value="ABC TRANSPORTER SUBSTRATE-BINDING PROTEIN"/>
    <property type="match status" value="1"/>
</dbReference>